<dbReference type="InterPro" id="IPR003593">
    <property type="entry name" value="AAA+_ATPase"/>
</dbReference>
<gene>
    <name evidence="2" type="ORF">THAOC_23755</name>
</gene>
<dbReference type="InterPro" id="IPR027417">
    <property type="entry name" value="P-loop_NTPase"/>
</dbReference>
<dbReference type="PROSITE" id="PS50162">
    <property type="entry name" value="RECA_2"/>
    <property type="match status" value="1"/>
</dbReference>
<name>K0SCD0_THAOC</name>
<evidence type="ECO:0000313" key="3">
    <source>
        <dbReference type="Proteomes" id="UP000266841"/>
    </source>
</evidence>
<dbReference type="AlphaFoldDB" id="K0SCD0"/>
<proteinExistence type="predicted"/>
<keyword evidence="3" id="KW-1185">Reference proteome</keyword>
<dbReference type="GO" id="GO:0000400">
    <property type="term" value="F:four-way junction DNA binding"/>
    <property type="evidence" value="ECO:0007669"/>
    <property type="project" value="TreeGrafter"/>
</dbReference>
<dbReference type="GO" id="GO:0003697">
    <property type="term" value="F:single-stranded DNA binding"/>
    <property type="evidence" value="ECO:0007669"/>
    <property type="project" value="TreeGrafter"/>
</dbReference>
<organism evidence="2 3">
    <name type="scientific">Thalassiosira oceanica</name>
    <name type="common">Marine diatom</name>
    <dbReference type="NCBI Taxonomy" id="159749"/>
    <lineage>
        <taxon>Eukaryota</taxon>
        <taxon>Sar</taxon>
        <taxon>Stramenopiles</taxon>
        <taxon>Ochrophyta</taxon>
        <taxon>Bacillariophyta</taxon>
        <taxon>Coscinodiscophyceae</taxon>
        <taxon>Thalassiosirophycidae</taxon>
        <taxon>Thalassiosirales</taxon>
        <taxon>Thalassiosiraceae</taxon>
        <taxon>Thalassiosira</taxon>
    </lineage>
</organism>
<evidence type="ECO:0000313" key="2">
    <source>
        <dbReference type="EMBL" id="EJK56372.1"/>
    </source>
</evidence>
<reference evidence="2 3" key="1">
    <citation type="journal article" date="2012" name="Genome Biol.">
        <title>Genome and low-iron response of an oceanic diatom adapted to chronic iron limitation.</title>
        <authorList>
            <person name="Lommer M."/>
            <person name="Specht M."/>
            <person name="Roy A.S."/>
            <person name="Kraemer L."/>
            <person name="Andreson R."/>
            <person name="Gutowska M.A."/>
            <person name="Wolf J."/>
            <person name="Bergner S.V."/>
            <person name="Schilhabel M.B."/>
            <person name="Klostermeier U.C."/>
            <person name="Beiko R.G."/>
            <person name="Rosenstiel P."/>
            <person name="Hippler M."/>
            <person name="Laroche J."/>
        </authorList>
    </citation>
    <scope>NUCLEOTIDE SEQUENCE [LARGE SCALE GENOMIC DNA]</scope>
    <source>
        <strain evidence="2 3">CCMP1005</strain>
    </source>
</reference>
<dbReference type="OrthoDB" id="5957327at2759"/>
<dbReference type="GO" id="GO:0003690">
    <property type="term" value="F:double-stranded DNA binding"/>
    <property type="evidence" value="ECO:0007669"/>
    <property type="project" value="TreeGrafter"/>
</dbReference>
<feature type="domain" description="RecA family profile 1" evidence="1">
    <location>
        <begin position="109"/>
        <end position="304"/>
    </location>
</feature>
<protein>
    <recommendedName>
        <fullName evidence="1">RecA family profile 1 domain-containing protein</fullName>
    </recommendedName>
</protein>
<dbReference type="GO" id="GO:0005657">
    <property type="term" value="C:replication fork"/>
    <property type="evidence" value="ECO:0007669"/>
    <property type="project" value="TreeGrafter"/>
</dbReference>
<dbReference type="GO" id="GO:0033063">
    <property type="term" value="C:Rad51B-Rad51C-Rad51D-XRCC2 complex"/>
    <property type="evidence" value="ECO:0007669"/>
    <property type="project" value="InterPro"/>
</dbReference>
<dbReference type="eggNOG" id="KOG1564">
    <property type="taxonomic scope" value="Eukaryota"/>
</dbReference>
<dbReference type="InterPro" id="IPR013632">
    <property type="entry name" value="Rad51_C"/>
</dbReference>
<dbReference type="PANTHER" id="PTHR46456:SF1">
    <property type="entry name" value="DNA REPAIR PROTEIN RAD51 HOMOLOG 2"/>
    <property type="match status" value="1"/>
</dbReference>
<dbReference type="Proteomes" id="UP000266841">
    <property type="component" value="Unassembled WGS sequence"/>
</dbReference>
<accession>K0SCD0</accession>
<dbReference type="SMART" id="SM00382">
    <property type="entry name" value="AAA"/>
    <property type="match status" value="1"/>
</dbReference>
<dbReference type="InterPro" id="IPR020588">
    <property type="entry name" value="RecA_ATP-bd"/>
</dbReference>
<dbReference type="Gene3D" id="3.40.50.300">
    <property type="entry name" value="P-loop containing nucleotide triphosphate hydrolases"/>
    <property type="match status" value="1"/>
</dbReference>
<dbReference type="SUPFAM" id="SSF52540">
    <property type="entry name" value="P-loop containing nucleoside triphosphate hydrolases"/>
    <property type="match status" value="1"/>
</dbReference>
<dbReference type="PANTHER" id="PTHR46456">
    <property type="entry name" value="DNA REPAIR PROTEIN RAD51 HOMOLOG 2"/>
    <property type="match status" value="1"/>
</dbReference>
<sequence length="396" mass="43157">MPEEDCRLVSDLPMHIFERLLASKRRPHASAVEASALHKQLTSKLKNSSYNDAPITTVPELLKLPAVTLLRRADPLLTHGDAKRLLSIIHDEYAIQPSTALSMLRRFNNSHKIPTGLTSLDRALQGGIPAGSITEVFGRAGVGKTHMTQQLCTLAAIAGGGSIFIDTENKLSLPRLQEIAIERSASHQHPQTSASLIMENVSIHQVQSTKELLDRIDELRAEINHRNSLAESFQSSESGNIEGLPVRLIVIDSIAAPIRRDYDMMGAKSGSVAAQRASAIFQIARRLKQLAYDHGIAVVAINQVGGFARSQGGKDVGEGSEFTASLGTAWQYCVSTRIVLEHNEDPHQLRDHECPQQGNVSPAARMATLSKSLVSSRTSLSFQLTKMGLCELSEQQ</sequence>
<dbReference type="EMBL" id="AGNL01031616">
    <property type="protein sequence ID" value="EJK56372.1"/>
    <property type="molecule type" value="Genomic_DNA"/>
</dbReference>
<evidence type="ECO:0000259" key="1">
    <source>
        <dbReference type="PROSITE" id="PS50162"/>
    </source>
</evidence>
<comment type="caution">
    <text evidence="2">The sequence shown here is derived from an EMBL/GenBank/DDBJ whole genome shotgun (WGS) entry which is preliminary data.</text>
</comment>
<dbReference type="GO" id="GO:0140664">
    <property type="term" value="F:ATP-dependent DNA damage sensor activity"/>
    <property type="evidence" value="ECO:0007669"/>
    <property type="project" value="InterPro"/>
</dbReference>
<dbReference type="GO" id="GO:0005524">
    <property type="term" value="F:ATP binding"/>
    <property type="evidence" value="ECO:0007669"/>
    <property type="project" value="InterPro"/>
</dbReference>
<dbReference type="GO" id="GO:0000724">
    <property type="term" value="P:double-strand break repair via homologous recombination"/>
    <property type="evidence" value="ECO:0007669"/>
    <property type="project" value="InterPro"/>
</dbReference>
<dbReference type="Pfam" id="PF08423">
    <property type="entry name" value="Rad51"/>
    <property type="match status" value="1"/>
</dbReference>
<dbReference type="OMA" id="PRHITEI"/>
<dbReference type="InterPro" id="IPR030548">
    <property type="entry name" value="RAD51B"/>
</dbReference>